<dbReference type="OrthoDB" id="1247025at2"/>
<proteinExistence type="predicted"/>
<dbReference type="Proteomes" id="UP000198999">
    <property type="component" value="Unassembled WGS sequence"/>
</dbReference>
<protein>
    <submittedName>
        <fullName evidence="2">Uncharacterized protein</fullName>
    </submittedName>
</protein>
<evidence type="ECO:0000256" key="1">
    <source>
        <dbReference type="SAM" id="Phobius"/>
    </source>
</evidence>
<evidence type="ECO:0000313" key="2">
    <source>
        <dbReference type="EMBL" id="SEQ02606.1"/>
    </source>
</evidence>
<keyword evidence="1" id="KW-0812">Transmembrane</keyword>
<keyword evidence="3" id="KW-1185">Reference proteome</keyword>
<reference evidence="2 3" key="1">
    <citation type="submission" date="2016-10" db="EMBL/GenBank/DDBJ databases">
        <authorList>
            <person name="de Groot N.N."/>
        </authorList>
    </citation>
    <scope>NUCLEOTIDE SEQUENCE [LARGE SCALE GENOMIC DNA]</scope>
    <source>
        <strain evidence="2 3">DSM 21035</strain>
    </source>
</reference>
<keyword evidence="1" id="KW-1133">Transmembrane helix</keyword>
<dbReference type="EMBL" id="FOFN01000001">
    <property type="protein sequence ID" value="SEQ02606.1"/>
    <property type="molecule type" value="Genomic_DNA"/>
</dbReference>
<name>A0A1H9CN28_9FLAO</name>
<keyword evidence="1" id="KW-0472">Membrane</keyword>
<dbReference type="AlphaFoldDB" id="A0A1H9CN28"/>
<gene>
    <name evidence="2" type="ORF">SAMN05421824_0958</name>
</gene>
<evidence type="ECO:0000313" key="3">
    <source>
        <dbReference type="Proteomes" id="UP000198999"/>
    </source>
</evidence>
<feature type="transmembrane region" description="Helical" evidence="1">
    <location>
        <begin position="44"/>
        <end position="62"/>
    </location>
</feature>
<accession>A0A1H9CN28</accession>
<sequence>MAPIKFEDDFKDKLEKRTIAPSKGAWDKLSERLEAEEETANNKGFWWIGIAASVIGILFAIFQFSSNSEKTVTPIIVDAPEVINDSDKTPVIEDLNSTAQETQVAVESSTEEKLVQPTNVGKQKPIKTYEAPTQIAKAPTPLSTKNEIDVIKAKQADVLSIESEKAQEVADAIYTLSETEAGVSNASIDSLLKAAQRDILISRMKNQDQAIVDAALLLQEVEFELDESFRDRVFKAIKDSYGSLKTAIAQRND</sequence>
<organism evidence="2 3">
    <name type="scientific">Hyunsoonleella jejuensis</name>
    <dbReference type="NCBI Taxonomy" id="419940"/>
    <lineage>
        <taxon>Bacteria</taxon>
        <taxon>Pseudomonadati</taxon>
        <taxon>Bacteroidota</taxon>
        <taxon>Flavobacteriia</taxon>
        <taxon>Flavobacteriales</taxon>
        <taxon>Flavobacteriaceae</taxon>
    </lineage>
</organism>
<dbReference type="STRING" id="419940.SAMN05421824_0958"/>
<dbReference type="RefSeq" id="WP_092576170.1">
    <property type="nucleotide sequence ID" value="NZ_FOFN01000001.1"/>
</dbReference>